<evidence type="ECO:0000259" key="3">
    <source>
        <dbReference type="Pfam" id="PF23990"/>
    </source>
</evidence>
<dbReference type="PANTHER" id="PTHR30486">
    <property type="entry name" value="TWITCHING MOTILITY PROTEIN PILT"/>
    <property type="match status" value="1"/>
</dbReference>
<dbReference type="Pfam" id="PF23990">
    <property type="entry name" value="PilB3_N"/>
    <property type="match status" value="1"/>
</dbReference>
<feature type="domain" description="PilB3-like N-terminal" evidence="3">
    <location>
        <begin position="91"/>
        <end position="128"/>
    </location>
</feature>
<reference evidence="4 5" key="1">
    <citation type="journal article" date="2019" name="Int. J. Syst. Evol. Microbiol.">
        <title>The Global Catalogue of Microorganisms (GCM) 10K type strain sequencing project: providing services to taxonomists for standard genome sequencing and annotation.</title>
        <authorList>
            <consortium name="The Broad Institute Genomics Platform"/>
            <consortium name="The Broad Institute Genome Sequencing Center for Infectious Disease"/>
            <person name="Wu L."/>
            <person name="Ma J."/>
        </authorList>
    </citation>
    <scope>NUCLEOTIDE SEQUENCE [LARGE SCALE GENOMIC DNA]</scope>
    <source>
        <strain evidence="4 5">PJ61</strain>
    </source>
</reference>
<evidence type="ECO:0000256" key="2">
    <source>
        <dbReference type="SAM" id="MobiDB-lite"/>
    </source>
</evidence>
<evidence type="ECO:0000313" key="5">
    <source>
        <dbReference type="Proteomes" id="UP001596274"/>
    </source>
</evidence>
<protein>
    <submittedName>
        <fullName evidence="4">Type II/IV secretion system ATPase subunit</fullName>
    </submittedName>
</protein>
<dbReference type="Proteomes" id="UP001596274">
    <property type="component" value="Unassembled WGS sequence"/>
</dbReference>
<dbReference type="SUPFAM" id="SSF52540">
    <property type="entry name" value="P-loop containing nucleoside triphosphate hydrolases"/>
    <property type="match status" value="1"/>
</dbReference>
<sequence>MADTDPREGSGSSAADHGGDTRPDEESIGNQTDTETPPELGGVSDPTKHNVVRGDDDEGYEVPLSERDPTEREVYSLLMGERPSVAAIGRESDFEVIRRYWIQQPHVYVAILDHEVADDYLYYVVTPSLRADEETLYQKLYTELRNLLFRIETEDGESPEDVIERHARRKMKKLGTDLTPASKDRVLYFLKRNIVRYDRLDPLLEDPELERVTVNGSGADNPVFVQHQDFGNIETSIVLQEERLPNLIRKIGQRAGQDVSRANPIQRASLPGGSDVQLFLEDVSPDGSALTIQKQSDEPFTPIDLIEQETFSPEQLAYLWSLVESGESGLVIGGLSAGKGDVLNVLGMFVPPRERVVTVEGSPELQLAQQNHIQTTTRRTFGNSDSDEVGRGELIESALDNKPEYLFVDEVGSGAAKPLFRGMSLTGNAIYTTITADSVTDAAQKLEHPPTEVPAHRLQELGFGVVQQEQSRAGERVRRNVEIVEFGASRGEGIDVTTIWSRDRRSGGVVEHLDKSSYIGERIDGQQVPREELERRAAVLDALISRSISGFSHVTTVLRAYMVAPEVVLEQVEQESFDFDVLEDIVGKNR</sequence>
<organism evidence="4 5">
    <name type="scientific">Halorubrum pallidum</name>
    <dbReference type="NCBI Taxonomy" id="1526114"/>
    <lineage>
        <taxon>Archaea</taxon>
        <taxon>Methanobacteriati</taxon>
        <taxon>Methanobacteriota</taxon>
        <taxon>Stenosarchaea group</taxon>
        <taxon>Halobacteria</taxon>
        <taxon>Halobacteriales</taxon>
        <taxon>Haloferacaceae</taxon>
        <taxon>Halorubrum</taxon>
    </lineage>
</organism>
<dbReference type="InterPro" id="IPR050921">
    <property type="entry name" value="T4SS_GSP_E_ATPase"/>
</dbReference>
<comment type="similarity">
    <text evidence="1">Belongs to the GSP E family.</text>
</comment>
<dbReference type="InterPro" id="IPR056570">
    <property type="entry name" value="PilB3-like_N"/>
</dbReference>
<dbReference type="Gene3D" id="3.40.50.300">
    <property type="entry name" value="P-loop containing nucleotide triphosphate hydrolases"/>
    <property type="match status" value="1"/>
</dbReference>
<dbReference type="Gene3D" id="3.30.450.380">
    <property type="match status" value="1"/>
</dbReference>
<dbReference type="EMBL" id="JBHSWT010000012">
    <property type="protein sequence ID" value="MFC6770042.1"/>
    <property type="molecule type" value="Genomic_DNA"/>
</dbReference>
<gene>
    <name evidence="4" type="ORF">ACFQDD_00635</name>
</gene>
<name>A0ABD5SYH8_9EURY</name>
<evidence type="ECO:0000313" key="4">
    <source>
        <dbReference type="EMBL" id="MFC6770042.1"/>
    </source>
</evidence>
<proteinExistence type="inferred from homology"/>
<evidence type="ECO:0000256" key="1">
    <source>
        <dbReference type="ARBA" id="ARBA00006611"/>
    </source>
</evidence>
<keyword evidence="5" id="KW-1185">Reference proteome</keyword>
<accession>A0ABD5SYH8</accession>
<dbReference type="InterPro" id="IPR027417">
    <property type="entry name" value="P-loop_NTPase"/>
</dbReference>
<dbReference type="AlphaFoldDB" id="A0ABD5SYH8"/>
<feature type="region of interest" description="Disordered" evidence="2">
    <location>
        <begin position="1"/>
        <end position="68"/>
    </location>
</feature>
<comment type="caution">
    <text evidence="4">The sequence shown here is derived from an EMBL/GenBank/DDBJ whole genome shotgun (WGS) entry which is preliminary data.</text>
</comment>
<dbReference type="PANTHER" id="PTHR30486:SF6">
    <property type="entry name" value="TYPE IV PILUS RETRACTATION ATPASE PILT"/>
    <property type="match status" value="1"/>
</dbReference>